<organism evidence="1">
    <name type="scientific">Anguilla anguilla</name>
    <name type="common">European freshwater eel</name>
    <name type="synonym">Muraena anguilla</name>
    <dbReference type="NCBI Taxonomy" id="7936"/>
    <lineage>
        <taxon>Eukaryota</taxon>
        <taxon>Metazoa</taxon>
        <taxon>Chordata</taxon>
        <taxon>Craniata</taxon>
        <taxon>Vertebrata</taxon>
        <taxon>Euteleostomi</taxon>
        <taxon>Actinopterygii</taxon>
        <taxon>Neopterygii</taxon>
        <taxon>Teleostei</taxon>
        <taxon>Anguilliformes</taxon>
        <taxon>Anguillidae</taxon>
        <taxon>Anguilla</taxon>
    </lineage>
</organism>
<proteinExistence type="predicted"/>
<accession>A0A0E9X3N0</accession>
<reference evidence="1" key="1">
    <citation type="submission" date="2014-11" db="EMBL/GenBank/DDBJ databases">
        <authorList>
            <person name="Amaro Gonzalez C."/>
        </authorList>
    </citation>
    <scope>NUCLEOTIDE SEQUENCE</scope>
</reference>
<sequence length="81" mass="9417">MHYLCLVCWKLKEEVVCKDLGVRAKSKLKQTRSIPWRVPGKPNHPRHTMRFSKFSIVVSHFNMMPLARELVCTSAYAEDVS</sequence>
<dbReference type="EMBL" id="GBXM01011260">
    <property type="protein sequence ID" value="JAH97317.1"/>
    <property type="molecule type" value="Transcribed_RNA"/>
</dbReference>
<dbReference type="AlphaFoldDB" id="A0A0E9X3N0"/>
<name>A0A0E9X3N0_ANGAN</name>
<protein>
    <submittedName>
        <fullName evidence="1">Uncharacterized protein</fullName>
    </submittedName>
</protein>
<reference evidence="1" key="2">
    <citation type="journal article" date="2015" name="Fish Shellfish Immunol.">
        <title>Early steps in the European eel (Anguilla anguilla)-Vibrio vulnificus interaction in the gills: Role of the RtxA13 toxin.</title>
        <authorList>
            <person name="Callol A."/>
            <person name="Pajuelo D."/>
            <person name="Ebbesson L."/>
            <person name="Teles M."/>
            <person name="MacKenzie S."/>
            <person name="Amaro C."/>
        </authorList>
    </citation>
    <scope>NUCLEOTIDE SEQUENCE</scope>
</reference>
<evidence type="ECO:0000313" key="1">
    <source>
        <dbReference type="EMBL" id="JAH97317.1"/>
    </source>
</evidence>